<dbReference type="InParanoid" id="I2H3Z7"/>
<protein>
    <recommendedName>
        <fullName evidence="6">Dolichyl-diphosphooligosaccharide-protein glycosyltransferase subunit OST5</fullName>
    </recommendedName>
</protein>
<feature type="transmembrane region" description="Helical" evidence="6">
    <location>
        <begin position="57"/>
        <end position="78"/>
    </location>
</feature>
<dbReference type="GO" id="GO:0006487">
    <property type="term" value="P:protein N-linked glycosylation"/>
    <property type="evidence" value="ECO:0007669"/>
    <property type="project" value="UniProtKB-UniRule"/>
</dbReference>
<dbReference type="EMBL" id="HE806320">
    <property type="protein sequence ID" value="CCH61099.1"/>
    <property type="molecule type" value="Genomic_DNA"/>
</dbReference>
<evidence type="ECO:0000256" key="1">
    <source>
        <dbReference type="ARBA" id="ARBA00004141"/>
    </source>
</evidence>
<dbReference type="Proteomes" id="UP000002866">
    <property type="component" value="Chromosome 5"/>
</dbReference>
<accession>I2H3Z7</accession>
<dbReference type="GeneID" id="14496223"/>
<comment type="similarity">
    <text evidence="2 6">Belongs to the OST5 family.</text>
</comment>
<dbReference type="HOGENOM" id="CLU_183917_0_0_1"/>
<evidence type="ECO:0000256" key="6">
    <source>
        <dbReference type="RuleBase" id="RU367008"/>
    </source>
</evidence>
<dbReference type="GO" id="GO:0005198">
    <property type="term" value="F:structural molecule activity"/>
    <property type="evidence" value="ECO:0007669"/>
    <property type="project" value="EnsemblFungi"/>
</dbReference>
<sequence>MGYEQLFREYSQSTPISPSYKLESQPTYAIIACILAVLFISLGLTISSSKSNFAVKLILYTTVSALGSLFCGLSAVFASNSFGVYV</sequence>
<evidence type="ECO:0000256" key="5">
    <source>
        <dbReference type="ARBA" id="ARBA00023136"/>
    </source>
</evidence>
<organism evidence="7 8">
    <name type="scientific">Henningerozyma blattae (strain ATCC 34711 / CBS 6284 / DSM 70876 / NBRC 10599 / NRRL Y-10934 / UCD 77-7)</name>
    <name type="common">Yeast</name>
    <name type="synonym">Tetrapisispora blattae</name>
    <dbReference type="NCBI Taxonomy" id="1071380"/>
    <lineage>
        <taxon>Eukaryota</taxon>
        <taxon>Fungi</taxon>
        <taxon>Dikarya</taxon>
        <taxon>Ascomycota</taxon>
        <taxon>Saccharomycotina</taxon>
        <taxon>Saccharomycetes</taxon>
        <taxon>Saccharomycetales</taxon>
        <taxon>Saccharomycetaceae</taxon>
        <taxon>Henningerozyma</taxon>
    </lineage>
</organism>
<reference evidence="7 8" key="1">
    <citation type="journal article" date="2011" name="Proc. Natl. Acad. Sci. U.S.A.">
        <title>Evolutionary erosion of yeast sex chromosomes by mating-type switching accidents.</title>
        <authorList>
            <person name="Gordon J.L."/>
            <person name="Armisen D."/>
            <person name="Proux-Wera E."/>
            <person name="Oheigeartaigh S.S."/>
            <person name="Byrne K.P."/>
            <person name="Wolfe K.H."/>
        </authorList>
    </citation>
    <scope>NUCLEOTIDE SEQUENCE [LARGE SCALE GENOMIC DNA]</scope>
    <source>
        <strain evidence="8">ATCC 34711 / CBS 6284 / DSM 70876 / NBRC 10599 / NRRL Y-10934 / UCD 77-7</strain>
    </source>
</reference>
<evidence type="ECO:0000256" key="4">
    <source>
        <dbReference type="ARBA" id="ARBA00022989"/>
    </source>
</evidence>
<proteinExistence type="inferred from homology"/>
<gene>
    <name evidence="7" type="primary">TBLA0E00380</name>
    <name evidence="7" type="ORF">TBLA_0E00380</name>
</gene>
<dbReference type="KEGG" id="tbl:TBLA_0E00380"/>
<comment type="function">
    <text evidence="6">Subunit of the oligosaccharyl transferase (OST) complex that catalyzes the initial transfer of a defined glycan (Glc(3)Man(9)GlcNAc(2) in eukaryotes) from the lipid carrier dolichol-pyrophosphate to an asparagine residue within an Asn-X-Ser/Thr consensus motif in nascent polypeptide chains, the first step in protein N-glycosylation. N-glycosylation occurs cotranslationally and the complex associates with the Sec61 complex at the channel-forming translocon complex that mediates protein translocation across the endoplasmic reticulum (ER). All subunits are required for a maximal enzyme activity.</text>
</comment>
<keyword evidence="5 6" id="KW-0472">Membrane</keyword>
<evidence type="ECO:0000256" key="2">
    <source>
        <dbReference type="ARBA" id="ARBA00009825"/>
    </source>
</evidence>
<dbReference type="OrthoDB" id="4047914at2759"/>
<dbReference type="STRING" id="1071380.I2H3Z7"/>
<dbReference type="OMA" id="CATINIM"/>
<keyword evidence="3 6" id="KW-0812">Transmembrane</keyword>
<dbReference type="RefSeq" id="XP_004180618.1">
    <property type="nucleotide sequence ID" value="XM_004180570.1"/>
</dbReference>
<evidence type="ECO:0000313" key="8">
    <source>
        <dbReference type="Proteomes" id="UP000002866"/>
    </source>
</evidence>
<dbReference type="InterPro" id="IPR007915">
    <property type="entry name" value="TMEM258/Ost5"/>
</dbReference>
<feature type="transmembrane region" description="Helical" evidence="6">
    <location>
        <begin position="27"/>
        <end position="45"/>
    </location>
</feature>
<dbReference type="GO" id="GO:0008250">
    <property type="term" value="C:oligosaccharyltransferase complex"/>
    <property type="evidence" value="ECO:0007669"/>
    <property type="project" value="UniProtKB-UniRule"/>
</dbReference>
<dbReference type="eggNOG" id="ENOG502SD2H">
    <property type="taxonomic scope" value="Eukaryota"/>
</dbReference>
<keyword evidence="4 6" id="KW-1133">Transmembrane helix</keyword>
<dbReference type="AlphaFoldDB" id="I2H3Z7"/>
<comment type="subcellular location">
    <subcellularLocation>
        <location evidence="1 6">Membrane</location>
        <topology evidence="1 6">Multi-pass membrane protein</topology>
    </subcellularLocation>
</comment>
<name>I2H3Z7_HENB6</name>
<dbReference type="Pfam" id="PF05251">
    <property type="entry name" value="Ost5"/>
    <property type="match status" value="1"/>
</dbReference>
<keyword evidence="8" id="KW-1185">Reference proteome</keyword>
<dbReference type="FunCoup" id="I2H3Z7">
    <property type="interactions" value="133"/>
</dbReference>
<evidence type="ECO:0000313" key="7">
    <source>
        <dbReference type="EMBL" id="CCH61099.1"/>
    </source>
</evidence>
<comment type="subunit">
    <text evidence="6">Component of the oligosaccharyltransferase (OST) complex.</text>
</comment>
<evidence type="ECO:0000256" key="3">
    <source>
        <dbReference type="ARBA" id="ARBA00022692"/>
    </source>
</evidence>